<dbReference type="PANTHER" id="PTHR45663:SF11">
    <property type="entry name" value="GEO12009P1"/>
    <property type="match status" value="1"/>
</dbReference>
<dbReference type="PIRSF" id="PIRSF000077">
    <property type="entry name" value="Thioredoxin"/>
    <property type="match status" value="1"/>
</dbReference>
<evidence type="ECO:0000313" key="12">
    <source>
        <dbReference type="Proteomes" id="UP000241048"/>
    </source>
</evidence>
<feature type="active site" description="Nucleophile" evidence="8">
    <location>
        <position position="33"/>
    </location>
</feature>
<gene>
    <name evidence="11" type="ORF">C7U56_07300</name>
</gene>
<evidence type="ECO:0000256" key="9">
    <source>
        <dbReference type="PIRSR" id="PIRSR000077-4"/>
    </source>
</evidence>
<sequence>MAAMNMNQEQFEQATRGEKPVLVDFWAPWCGYCRRIGPAYEKIGEEYADSLVVSKINIDEEPRLAGAEGIEVIPTLVLYRNGKAVDSITAPGSKAEIDRFIQEALAK</sequence>
<feature type="domain" description="Thioredoxin" evidence="10">
    <location>
        <begin position="1"/>
        <end position="106"/>
    </location>
</feature>
<evidence type="ECO:0000256" key="2">
    <source>
        <dbReference type="ARBA" id="ARBA00020570"/>
    </source>
</evidence>
<dbReference type="EMBL" id="PYLO01000002">
    <property type="protein sequence ID" value="PST37672.1"/>
    <property type="molecule type" value="Genomic_DNA"/>
</dbReference>
<dbReference type="Gene3D" id="3.40.30.10">
    <property type="entry name" value="Glutaredoxin"/>
    <property type="match status" value="1"/>
</dbReference>
<dbReference type="PANTHER" id="PTHR45663">
    <property type="entry name" value="GEO12009P1"/>
    <property type="match status" value="1"/>
</dbReference>
<name>A0A2T3FQW2_9CLOT</name>
<feature type="site" description="Contributes to redox potential value" evidence="8">
    <location>
        <position position="31"/>
    </location>
</feature>
<dbReference type="PROSITE" id="PS51352">
    <property type="entry name" value="THIOREDOXIN_2"/>
    <property type="match status" value="1"/>
</dbReference>
<organism evidence="11 12">
    <name type="scientific">Clostridium fessum</name>
    <dbReference type="NCBI Taxonomy" id="2126740"/>
    <lineage>
        <taxon>Bacteria</taxon>
        <taxon>Bacillati</taxon>
        <taxon>Bacillota</taxon>
        <taxon>Clostridia</taxon>
        <taxon>Eubacteriales</taxon>
        <taxon>Clostridiaceae</taxon>
        <taxon>Clostridium</taxon>
    </lineage>
</organism>
<dbReference type="InterPro" id="IPR013766">
    <property type="entry name" value="Thioredoxin_domain"/>
</dbReference>
<dbReference type="InterPro" id="IPR017937">
    <property type="entry name" value="Thioredoxin_CS"/>
</dbReference>
<feature type="site" description="Contributes to redox potential value" evidence="8">
    <location>
        <position position="32"/>
    </location>
</feature>
<feature type="site" description="Deprotonates C-terminal active site Cys" evidence="8">
    <location>
        <position position="24"/>
    </location>
</feature>
<feature type="disulfide bond" description="Redox-active" evidence="9">
    <location>
        <begin position="30"/>
        <end position="33"/>
    </location>
</feature>
<keyword evidence="4" id="KW-0249">Electron transport</keyword>
<protein>
    <recommendedName>
        <fullName evidence="2 7">Thioredoxin</fullName>
    </recommendedName>
</protein>
<evidence type="ECO:0000256" key="6">
    <source>
        <dbReference type="ARBA" id="ARBA00023284"/>
    </source>
</evidence>
<evidence type="ECO:0000256" key="7">
    <source>
        <dbReference type="PIRNR" id="PIRNR000077"/>
    </source>
</evidence>
<dbReference type="PRINTS" id="PR00421">
    <property type="entry name" value="THIOREDOXIN"/>
</dbReference>
<proteinExistence type="inferred from homology"/>
<evidence type="ECO:0000256" key="5">
    <source>
        <dbReference type="ARBA" id="ARBA00023157"/>
    </source>
</evidence>
<keyword evidence="6 9" id="KW-0676">Redox-active center</keyword>
<dbReference type="GO" id="GO:0015035">
    <property type="term" value="F:protein-disulfide reductase activity"/>
    <property type="evidence" value="ECO:0007669"/>
    <property type="project" value="InterPro"/>
</dbReference>
<comment type="similarity">
    <text evidence="1 7">Belongs to the thioredoxin family.</text>
</comment>
<dbReference type="AlphaFoldDB" id="A0A2T3FQW2"/>
<dbReference type="RefSeq" id="WP_107000750.1">
    <property type="nucleotide sequence ID" value="NZ_DBFCBK010000003.1"/>
</dbReference>
<dbReference type="Pfam" id="PF00085">
    <property type="entry name" value="Thioredoxin"/>
    <property type="match status" value="1"/>
</dbReference>
<dbReference type="PROSITE" id="PS00194">
    <property type="entry name" value="THIOREDOXIN_1"/>
    <property type="match status" value="1"/>
</dbReference>
<dbReference type="GO" id="GO:0005737">
    <property type="term" value="C:cytoplasm"/>
    <property type="evidence" value="ECO:0007669"/>
    <property type="project" value="TreeGrafter"/>
</dbReference>
<dbReference type="GeneID" id="79839108"/>
<evidence type="ECO:0000256" key="4">
    <source>
        <dbReference type="ARBA" id="ARBA00022982"/>
    </source>
</evidence>
<evidence type="ECO:0000259" key="10">
    <source>
        <dbReference type="PROSITE" id="PS51352"/>
    </source>
</evidence>
<dbReference type="SUPFAM" id="SSF52833">
    <property type="entry name" value="Thioredoxin-like"/>
    <property type="match status" value="1"/>
</dbReference>
<evidence type="ECO:0000313" key="11">
    <source>
        <dbReference type="EMBL" id="PST37672.1"/>
    </source>
</evidence>
<evidence type="ECO:0000256" key="3">
    <source>
        <dbReference type="ARBA" id="ARBA00022448"/>
    </source>
</evidence>
<keyword evidence="12" id="KW-1185">Reference proteome</keyword>
<dbReference type="InterPro" id="IPR005746">
    <property type="entry name" value="Thioredoxin"/>
</dbReference>
<reference evidence="11 12" key="1">
    <citation type="submission" date="2018-03" db="EMBL/GenBank/DDBJ databases">
        <title>Lachnoclostridium SNUG30386 gen.nov., sp.nov., isolated from human faeces.</title>
        <authorList>
            <person name="Seo B."/>
            <person name="Jeon K."/>
            <person name="Ko G."/>
        </authorList>
    </citation>
    <scope>NUCLEOTIDE SEQUENCE [LARGE SCALE GENOMIC DNA]</scope>
    <source>
        <strain evidence="11 12">SNUG30386</strain>
    </source>
</reference>
<evidence type="ECO:0000256" key="1">
    <source>
        <dbReference type="ARBA" id="ARBA00008987"/>
    </source>
</evidence>
<dbReference type="CDD" id="cd02947">
    <property type="entry name" value="TRX_family"/>
    <property type="match status" value="1"/>
</dbReference>
<feature type="active site" description="Nucleophile" evidence="8">
    <location>
        <position position="30"/>
    </location>
</feature>
<keyword evidence="5 9" id="KW-1015">Disulfide bond</keyword>
<accession>A0A2T3FQW2</accession>
<evidence type="ECO:0000256" key="8">
    <source>
        <dbReference type="PIRSR" id="PIRSR000077-1"/>
    </source>
</evidence>
<dbReference type="Proteomes" id="UP000241048">
    <property type="component" value="Unassembled WGS sequence"/>
</dbReference>
<dbReference type="InterPro" id="IPR036249">
    <property type="entry name" value="Thioredoxin-like_sf"/>
</dbReference>
<keyword evidence="3" id="KW-0813">Transport</keyword>
<comment type="caution">
    <text evidence="11">The sequence shown here is derived from an EMBL/GenBank/DDBJ whole genome shotgun (WGS) entry which is preliminary data.</text>
</comment>